<reference evidence="2 4" key="2">
    <citation type="journal article" date="2014" name="BMC Genomics">
        <title>An improved genome release (version Mt4.0) for the model legume Medicago truncatula.</title>
        <authorList>
            <person name="Tang H."/>
            <person name="Krishnakumar V."/>
            <person name="Bidwell S."/>
            <person name="Rosen B."/>
            <person name="Chan A."/>
            <person name="Zhou S."/>
            <person name="Gentzbittel L."/>
            <person name="Childs K.L."/>
            <person name="Yandell M."/>
            <person name="Gundlach H."/>
            <person name="Mayer K.F."/>
            <person name="Schwartz D.C."/>
            <person name="Town C.D."/>
        </authorList>
    </citation>
    <scope>GENOME REANNOTATION</scope>
    <source>
        <strain evidence="3 4">cv. Jemalong A17</strain>
    </source>
</reference>
<dbReference type="InterPro" id="IPR050796">
    <property type="entry name" value="SCF_F-box_component"/>
</dbReference>
<evidence type="ECO:0000313" key="3">
    <source>
        <dbReference type="EnsemblPlants" id="AES69882"/>
    </source>
</evidence>
<dbReference type="Gene3D" id="1.20.1280.50">
    <property type="match status" value="1"/>
</dbReference>
<dbReference type="PROSITE" id="PS50181">
    <property type="entry name" value="FBOX"/>
    <property type="match status" value="1"/>
</dbReference>
<accession>G7IXA6</accession>
<dbReference type="NCBIfam" id="TIGR01640">
    <property type="entry name" value="F_box_assoc_1"/>
    <property type="match status" value="1"/>
</dbReference>
<dbReference type="InterPro" id="IPR006527">
    <property type="entry name" value="F-box-assoc_dom_typ1"/>
</dbReference>
<dbReference type="InterPro" id="IPR001810">
    <property type="entry name" value="F-box_dom"/>
</dbReference>
<gene>
    <name evidence="2" type="ordered locus">MTR_3g036430</name>
</gene>
<feature type="domain" description="F-box" evidence="1">
    <location>
        <begin position="14"/>
        <end position="60"/>
    </location>
</feature>
<dbReference type="HOGENOM" id="CLU_027176_1_4_1"/>
<dbReference type="PANTHER" id="PTHR31672:SF13">
    <property type="entry name" value="F-BOX PROTEIN CPR30-LIKE"/>
    <property type="match status" value="1"/>
</dbReference>
<evidence type="ECO:0000313" key="2">
    <source>
        <dbReference type="EMBL" id="AES69882.2"/>
    </source>
</evidence>
<dbReference type="Pfam" id="PF00646">
    <property type="entry name" value="F-box"/>
    <property type="match status" value="1"/>
</dbReference>
<sequence>MIKQRQMITNNVTLTSLPSLPFDLVPEILCRLPVKSLLQFRCVCKSWKSLISDPKFAKKHLHMAALSTSSGRVTTTQLSFPHALYNELYPILNVCSCDGVICFTLNNRLLLWNPSIRKFNMFPPLKHSGRGRQNPCSLYSIGYDRFSQTYKIVVVSFFKDDNTNQVHVYTLGTDSWKRIGDLPNSSCIDNPGVFASGTINWLAKDSRSSIVISLDFEKESYQKLSHPNVETNCWTLGVLKDCLSIFAYTNMFVDVWIMNECGNNQPWTKLYHVPYMVYRGNRPYCTPLYITEDDQVLMYFHDHSTHTNLVVYDSKIGTYNMPELQNIDHWRDSVVYVESLISPCS</sequence>
<dbReference type="PaxDb" id="3880-AES69882"/>
<keyword evidence="4" id="KW-1185">Reference proteome</keyword>
<dbReference type="AlphaFoldDB" id="G7IXA6"/>
<dbReference type="InterPro" id="IPR036047">
    <property type="entry name" value="F-box-like_dom_sf"/>
</dbReference>
<dbReference type="SUPFAM" id="SSF50965">
    <property type="entry name" value="Galactose oxidase, central domain"/>
    <property type="match status" value="1"/>
</dbReference>
<dbReference type="InterPro" id="IPR011043">
    <property type="entry name" value="Gal_Oxase/kelch_b-propeller"/>
</dbReference>
<dbReference type="STRING" id="3880.G7IXA6"/>
<dbReference type="SMART" id="SM00256">
    <property type="entry name" value="FBOX"/>
    <property type="match status" value="1"/>
</dbReference>
<proteinExistence type="predicted"/>
<evidence type="ECO:0000313" key="4">
    <source>
        <dbReference type="Proteomes" id="UP000002051"/>
    </source>
</evidence>
<protein>
    <submittedName>
        <fullName evidence="2">F-box protein interaction domain protein</fullName>
    </submittedName>
</protein>
<dbReference type="SUPFAM" id="SSF81383">
    <property type="entry name" value="F-box domain"/>
    <property type="match status" value="1"/>
</dbReference>
<reference evidence="2 4" key="1">
    <citation type="journal article" date="2011" name="Nature">
        <title>The Medicago genome provides insight into the evolution of rhizobial symbioses.</title>
        <authorList>
            <person name="Young N.D."/>
            <person name="Debelle F."/>
            <person name="Oldroyd G.E."/>
            <person name="Geurts R."/>
            <person name="Cannon S.B."/>
            <person name="Udvardi M.K."/>
            <person name="Benedito V.A."/>
            <person name="Mayer K.F."/>
            <person name="Gouzy J."/>
            <person name="Schoof H."/>
            <person name="Van de Peer Y."/>
            <person name="Proost S."/>
            <person name="Cook D.R."/>
            <person name="Meyers B.C."/>
            <person name="Spannagl M."/>
            <person name="Cheung F."/>
            <person name="De Mita S."/>
            <person name="Krishnakumar V."/>
            <person name="Gundlach H."/>
            <person name="Zhou S."/>
            <person name="Mudge J."/>
            <person name="Bharti A.K."/>
            <person name="Murray J.D."/>
            <person name="Naoumkina M.A."/>
            <person name="Rosen B."/>
            <person name="Silverstein K.A."/>
            <person name="Tang H."/>
            <person name="Rombauts S."/>
            <person name="Zhao P.X."/>
            <person name="Zhou P."/>
            <person name="Barbe V."/>
            <person name="Bardou P."/>
            <person name="Bechner M."/>
            <person name="Bellec A."/>
            <person name="Berger A."/>
            <person name="Berges H."/>
            <person name="Bidwell S."/>
            <person name="Bisseling T."/>
            <person name="Choisne N."/>
            <person name="Couloux A."/>
            <person name="Denny R."/>
            <person name="Deshpande S."/>
            <person name="Dai X."/>
            <person name="Doyle J.J."/>
            <person name="Dudez A.M."/>
            <person name="Farmer A.D."/>
            <person name="Fouteau S."/>
            <person name="Franken C."/>
            <person name="Gibelin C."/>
            <person name="Gish J."/>
            <person name="Goldstein S."/>
            <person name="Gonzalez A.J."/>
            <person name="Green P.J."/>
            <person name="Hallab A."/>
            <person name="Hartog M."/>
            <person name="Hua A."/>
            <person name="Humphray S.J."/>
            <person name="Jeong D.H."/>
            <person name="Jing Y."/>
            <person name="Jocker A."/>
            <person name="Kenton S.M."/>
            <person name="Kim D.J."/>
            <person name="Klee K."/>
            <person name="Lai H."/>
            <person name="Lang C."/>
            <person name="Lin S."/>
            <person name="Macmil S.L."/>
            <person name="Magdelenat G."/>
            <person name="Matthews L."/>
            <person name="McCorrison J."/>
            <person name="Monaghan E.L."/>
            <person name="Mun J.H."/>
            <person name="Najar F.Z."/>
            <person name="Nicholson C."/>
            <person name="Noirot C."/>
            <person name="O'Bleness M."/>
            <person name="Paule C.R."/>
            <person name="Poulain J."/>
            <person name="Prion F."/>
            <person name="Qin B."/>
            <person name="Qu C."/>
            <person name="Retzel E.F."/>
            <person name="Riddle C."/>
            <person name="Sallet E."/>
            <person name="Samain S."/>
            <person name="Samson N."/>
            <person name="Sanders I."/>
            <person name="Saurat O."/>
            <person name="Scarpelli C."/>
            <person name="Schiex T."/>
            <person name="Segurens B."/>
            <person name="Severin A.J."/>
            <person name="Sherrier D.J."/>
            <person name="Shi R."/>
            <person name="Sims S."/>
            <person name="Singer S.R."/>
            <person name="Sinharoy S."/>
            <person name="Sterck L."/>
            <person name="Viollet A."/>
            <person name="Wang B.B."/>
            <person name="Wang K."/>
            <person name="Wang M."/>
            <person name="Wang X."/>
            <person name="Warfsmann J."/>
            <person name="Weissenbach J."/>
            <person name="White D.D."/>
            <person name="White J.D."/>
            <person name="Wiley G.B."/>
            <person name="Wincker P."/>
            <person name="Xing Y."/>
            <person name="Yang L."/>
            <person name="Yao Z."/>
            <person name="Ying F."/>
            <person name="Zhai J."/>
            <person name="Zhou L."/>
            <person name="Zuber A."/>
            <person name="Denarie J."/>
            <person name="Dixon R.A."/>
            <person name="May G.D."/>
            <person name="Schwartz D.C."/>
            <person name="Rogers J."/>
            <person name="Quetier F."/>
            <person name="Town C.D."/>
            <person name="Roe B.A."/>
        </authorList>
    </citation>
    <scope>NUCLEOTIDE SEQUENCE [LARGE SCALE GENOMIC DNA]</scope>
    <source>
        <strain evidence="2">A17</strain>
        <strain evidence="3 4">cv. Jemalong A17</strain>
    </source>
</reference>
<dbReference type="InterPro" id="IPR017451">
    <property type="entry name" value="F-box-assoc_interact_dom"/>
</dbReference>
<reference evidence="3" key="3">
    <citation type="submission" date="2015-04" db="UniProtKB">
        <authorList>
            <consortium name="EnsemblPlants"/>
        </authorList>
    </citation>
    <scope>IDENTIFICATION</scope>
    <source>
        <strain evidence="3">cv. Jemalong A17</strain>
    </source>
</reference>
<name>G7IXA6_MEDTR</name>
<dbReference type="EnsemblPlants" id="AES69882">
    <property type="protein sequence ID" value="AES69882"/>
    <property type="gene ID" value="MTR_3g036430"/>
</dbReference>
<organism evidence="2 4">
    <name type="scientific">Medicago truncatula</name>
    <name type="common">Barrel medic</name>
    <name type="synonym">Medicago tribuloides</name>
    <dbReference type="NCBI Taxonomy" id="3880"/>
    <lineage>
        <taxon>Eukaryota</taxon>
        <taxon>Viridiplantae</taxon>
        <taxon>Streptophyta</taxon>
        <taxon>Embryophyta</taxon>
        <taxon>Tracheophyta</taxon>
        <taxon>Spermatophyta</taxon>
        <taxon>Magnoliopsida</taxon>
        <taxon>eudicotyledons</taxon>
        <taxon>Gunneridae</taxon>
        <taxon>Pentapetalae</taxon>
        <taxon>rosids</taxon>
        <taxon>fabids</taxon>
        <taxon>Fabales</taxon>
        <taxon>Fabaceae</taxon>
        <taxon>Papilionoideae</taxon>
        <taxon>50 kb inversion clade</taxon>
        <taxon>NPAAA clade</taxon>
        <taxon>Hologalegina</taxon>
        <taxon>IRL clade</taxon>
        <taxon>Trifolieae</taxon>
        <taxon>Medicago</taxon>
    </lineage>
</organism>
<evidence type="ECO:0000259" key="1">
    <source>
        <dbReference type="PROSITE" id="PS50181"/>
    </source>
</evidence>
<dbReference type="Proteomes" id="UP000002051">
    <property type="component" value="Chromosome 3"/>
</dbReference>
<dbReference type="EMBL" id="CM001219">
    <property type="protein sequence ID" value="AES69882.2"/>
    <property type="molecule type" value="Genomic_DNA"/>
</dbReference>
<dbReference type="CDD" id="cd22157">
    <property type="entry name" value="F-box_AtFBW1-like"/>
    <property type="match status" value="1"/>
</dbReference>
<dbReference type="PANTHER" id="PTHR31672">
    <property type="entry name" value="BNACNNG10540D PROTEIN"/>
    <property type="match status" value="1"/>
</dbReference>
<dbReference type="Pfam" id="PF07734">
    <property type="entry name" value="FBA_1"/>
    <property type="match status" value="1"/>
</dbReference>